<protein>
    <submittedName>
        <fullName evidence="3">MerR-family transcriptional regulator</fullName>
    </submittedName>
</protein>
<organism evidence="3 4">
    <name type="scientific">Streptomyces filamentosus NRRL 15998</name>
    <dbReference type="NCBI Taxonomy" id="457431"/>
    <lineage>
        <taxon>Bacteria</taxon>
        <taxon>Bacillati</taxon>
        <taxon>Actinomycetota</taxon>
        <taxon>Actinomycetes</taxon>
        <taxon>Kitasatosporales</taxon>
        <taxon>Streptomycetaceae</taxon>
        <taxon>Streptomyces</taxon>
    </lineage>
</organism>
<dbReference type="CDD" id="cd01109">
    <property type="entry name" value="HTH_YyaN"/>
    <property type="match status" value="1"/>
</dbReference>
<gene>
    <name evidence="3" type="ORF">SSGG_01573</name>
</gene>
<evidence type="ECO:0000259" key="2">
    <source>
        <dbReference type="PROSITE" id="PS50937"/>
    </source>
</evidence>
<dbReference type="SMART" id="SM00422">
    <property type="entry name" value="HTH_MERR"/>
    <property type="match status" value="1"/>
</dbReference>
<dbReference type="AlphaFoldDB" id="D6AUN3"/>
<feature type="domain" description="HTH merR-type" evidence="2">
    <location>
        <begin position="67"/>
        <end position="136"/>
    </location>
</feature>
<dbReference type="PANTHER" id="PTHR30204">
    <property type="entry name" value="REDOX-CYCLING DRUG-SENSING TRANSCRIPTIONAL ACTIVATOR SOXR"/>
    <property type="match status" value="1"/>
</dbReference>
<dbReference type="GO" id="GO:0003677">
    <property type="term" value="F:DNA binding"/>
    <property type="evidence" value="ECO:0007669"/>
    <property type="project" value="UniProtKB-KW"/>
</dbReference>
<keyword evidence="1" id="KW-0238">DNA-binding</keyword>
<name>D6AUN3_STRFL</name>
<sequence>MRMPWVHPDGPGRYEHEARMNIPSSRANATCSVEGGSGKATPIPLASSALQGSSVEDMTGTGTDKRSYSISEVVALTGLTAHTLRWYERIGLMPHVDRSHTGQRRFRDRDLDWLAFVGKLRLTGMPVADMVRYAELLREGESTFEERQELLEATRRDVISRIAELHDTLAVLDHKIEFYAGARRAPERHSVR</sequence>
<dbReference type="InterPro" id="IPR047057">
    <property type="entry name" value="MerR_fam"/>
</dbReference>
<dbReference type="PANTHER" id="PTHR30204:SF98">
    <property type="entry name" value="HTH-TYPE TRANSCRIPTIONAL REGULATOR ADHR"/>
    <property type="match status" value="1"/>
</dbReference>
<dbReference type="InterPro" id="IPR009061">
    <property type="entry name" value="DNA-bd_dom_put_sf"/>
</dbReference>
<reference evidence="4" key="1">
    <citation type="submission" date="2008-10" db="EMBL/GenBank/DDBJ databases">
        <authorList>
            <person name="Molnar K."/>
        </authorList>
    </citation>
    <scope>NUCLEOTIDE SEQUENCE [LARGE SCALE GENOMIC DNA]</scope>
    <source>
        <strain evidence="4">NRRL 15998</strain>
    </source>
</reference>
<proteinExistence type="predicted"/>
<accession>D6AUN3</accession>
<dbReference type="GO" id="GO:0003700">
    <property type="term" value="F:DNA-binding transcription factor activity"/>
    <property type="evidence" value="ECO:0007669"/>
    <property type="project" value="InterPro"/>
</dbReference>
<dbReference type="Proteomes" id="UP000003986">
    <property type="component" value="Unassembled WGS sequence"/>
</dbReference>
<dbReference type="SUPFAM" id="SSF46955">
    <property type="entry name" value="Putative DNA-binding domain"/>
    <property type="match status" value="1"/>
</dbReference>
<dbReference type="EMBL" id="DS999644">
    <property type="protein sequence ID" value="EFE74208.2"/>
    <property type="molecule type" value="Genomic_DNA"/>
</dbReference>
<evidence type="ECO:0000256" key="1">
    <source>
        <dbReference type="ARBA" id="ARBA00023125"/>
    </source>
</evidence>
<dbReference type="InterPro" id="IPR000551">
    <property type="entry name" value="MerR-type_HTH_dom"/>
</dbReference>
<evidence type="ECO:0000313" key="3">
    <source>
        <dbReference type="EMBL" id="EFE74208.2"/>
    </source>
</evidence>
<dbReference type="Pfam" id="PF13411">
    <property type="entry name" value="MerR_1"/>
    <property type="match status" value="1"/>
</dbReference>
<evidence type="ECO:0000313" key="4">
    <source>
        <dbReference type="Proteomes" id="UP000003986"/>
    </source>
</evidence>
<reference evidence="4" key="2">
    <citation type="submission" date="2008-12" db="EMBL/GenBank/DDBJ databases">
        <title>Annotation of Streptomyces roseosporus strain NRRL 15998.</title>
        <authorList>
            <consortium name="The Broad Institute Genome Sequencing Platform"/>
            <consortium name="Broad Institute Microbial Sequencing Center"/>
            <person name="Fischbach M."/>
            <person name="Ward D."/>
            <person name="Young S."/>
            <person name="Kodira C.D."/>
            <person name="Zeng Q."/>
            <person name="Koehrsen M."/>
            <person name="Godfrey P."/>
            <person name="Alvarado L."/>
            <person name="Berlin A.M."/>
            <person name="Borenstein D."/>
            <person name="Chen Z."/>
            <person name="Engels R."/>
            <person name="Freedman E."/>
            <person name="Gellesch M."/>
            <person name="Goldberg J."/>
            <person name="Griggs A."/>
            <person name="Gujja S."/>
            <person name="Heiman D.I."/>
            <person name="Hepburn T.A."/>
            <person name="Howarth C."/>
            <person name="Jen D."/>
            <person name="Larson L."/>
            <person name="Lewis B."/>
            <person name="Mehta T."/>
            <person name="Park D."/>
            <person name="Pearson M."/>
            <person name="Roberts A."/>
            <person name="Saif S."/>
            <person name="Shea T.D."/>
            <person name="Shenoy N."/>
            <person name="Sisk P."/>
            <person name="Stolte C."/>
            <person name="Sykes S.N."/>
            <person name="Walk T."/>
            <person name="White J."/>
            <person name="Yandava C."/>
            <person name="Straight P."/>
            <person name="Clardy J."/>
            <person name="Hung D."/>
            <person name="Kolter R."/>
            <person name="Mekalanos J."/>
            <person name="Walker S."/>
            <person name="Walsh C.T."/>
            <person name="Wieland B.L.C."/>
            <person name="Ilzarbe M."/>
            <person name="Galagan J."/>
            <person name="Nusbaum C."/>
            <person name="Birren B."/>
        </authorList>
    </citation>
    <scope>NUCLEOTIDE SEQUENCE [LARGE SCALE GENOMIC DNA]</scope>
    <source>
        <strain evidence="4">NRRL 15998</strain>
    </source>
</reference>
<dbReference type="Gene3D" id="1.10.1660.10">
    <property type="match status" value="1"/>
</dbReference>
<dbReference type="PROSITE" id="PS50937">
    <property type="entry name" value="HTH_MERR_2"/>
    <property type="match status" value="1"/>
</dbReference>